<evidence type="ECO:0000313" key="8">
    <source>
        <dbReference type="Proteomes" id="UP000684084"/>
    </source>
</evidence>
<dbReference type="InterPro" id="IPR008906">
    <property type="entry name" value="HATC_C_dom"/>
</dbReference>
<keyword evidence="5" id="KW-0539">Nucleus</keyword>
<evidence type="ECO:0000256" key="1">
    <source>
        <dbReference type="ARBA" id="ARBA00004123"/>
    </source>
</evidence>
<evidence type="ECO:0000256" key="2">
    <source>
        <dbReference type="ARBA" id="ARBA00022723"/>
    </source>
</evidence>
<protein>
    <recommendedName>
        <fullName evidence="6">HAT C-terminal dimerisation domain-containing protein</fullName>
    </recommendedName>
</protein>
<dbReference type="Pfam" id="PF05699">
    <property type="entry name" value="Dimer_Tnp_hAT"/>
    <property type="match status" value="1"/>
</dbReference>
<accession>A0A916EBS8</accession>
<comment type="subcellular location">
    <subcellularLocation>
        <location evidence="1">Nucleus</location>
    </subcellularLocation>
</comment>
<dbReference type="GO" id="GO:0008270">
    <property type="term" value="F:zinc ion binding"/>
    <property type="evidence" value="ECO:0007669"/>
    <property type="project" value="UniProtKB-KW"/>
</dbReference>
<dbReference type="GO" id="GO:0046983">
    <property type="term" value="F:protein dimerization activity"/>
    <property type="evidence" value="ECO:0007669"/>
    <property type="project" value="InterPro"/>
</dbReference>
<dbReference type="PANTHER" id="PTHR46481:SF10">
    <property type="entry name" value="ZINC FINGER BED DOMAIN-CONTAINING PROTEIN 39"/>
    <property type="match status" value="1"/>
</dbReference>
<evidence type="ECO:0000256" key="3">
    <source>
        <dbReference type="ARBA" id="ARBA00022771"/>
    </source>
</evidence>
<name>A0A916EBS8_9GLOM</name>
<dbReference type="VEuPathDB" id="FungiDB:RhiirFUN_013795"/>
<dbReference type="VEuPathDB" id="FungiDB:RhiirFUN_023847"/>
<evidence type="ECO:0000256" key="5">
    <source>
        <dbReference type="ARBA" id="ARBA00023242"/>
    </source>
</evidence>
<dbReference type="VEuPathDB" id="FungiDB:RhiirFUN_009539"/>
<keyword evidence="2" id="KW-0479">Metal-binding</keyword>
<reference evidence="7" key="1">
    <citation type="submission" date="2020-05" db="EMBL/GenBank/DDBJ databases">
        <authorList>
            <person name="Rincon C."/>
            <person name="Sanders R I."/>
            <person name="Robbins C."/>
            <person name="Chaturvedi A."/>
        </authorList>
    </citation>
    <scope>NUCLEOTIDE SEQUENCE</scope>
    <source>
        <strain evidence="7">CHB12</strain>
    </source>
</reference>
<keyword evidence="3" id="KW-0863">Zinc-finger</keyword>
<dbReference type="OrthoDB" id="2339336at2759"/>
<dbReference type="EMBL" id="CAGKOT010000035">
    <property type="protein sequence ID" value="CAB5375740.1"/>
    <property type="molecule type" value="Genomic_DNA"/>
</dbReference>
<gene>
    <name evidence="7" type="ORF">CHRIB12_LOCUS14980</name>
</gene>
<dbReference type="GO" id="GO:0005634">
    <property type="term" value="C:nucleus"/>
    <property type="evidence" value="ECO:0007669"/>
    <property type="project" value="UniProtKB-SubCell"/>
</dbReference>
<sequence>MSDSLGESAGSSTRTYSSVWLHFTMTYKRIGGNTTNLHKHMQRKHSSKIDTEVESGKMDKFVKKELPRYTQGTFRDFIVRWTVCDDQPFTAVESEYLRLLFRILNPIAKAPSADTLRSDVIDKFNEERNNIREILQNAPGRLSFTLDAWTSPSYIPFLRITVHWISHEWELKEILIDFCKLSGPHSGENLHESFVKSCDDMRILTKIIACTTDNASNNDTLMKALEKTCKDRNIEFTVYNNHIRCLAHIINLAAQDALSTLKVKYVENENELLNNDEVSEVVPKLRKLVVKIHASPQRREKFSRQCEAAHLPDKELVVDVKTRWNSTFEMIKRSLELREALDNIAIADRDLRKWEIIDAEWDLLKQIKKLLYIFLRAMLHISHGRYSTIENSIPIFNWIMDKIEDFDKEANIDEIVKKAACNAMEKLKKYYQYTDGIIYTISTILDSRLKLTYYKDYNWEEKYITEARDDIKKLYDTTYAPRIDQNIQDEDLTADDDLLSHIYKKRHTSRNESELDLYLGSPIVPGEVDLLQWWKMNESQYPHLAAMARDYLAIPATSTPIERAFSGGTDLISQKRCSLSAETIHACMCLKSW</sequence>
<dbReference type="AlphaFoldDB" id="A0A916EBS8"/>
<dbReference type="PANTHER" id="PTHR46481">
    <property type="entry name" value="ZINC FINGER BED DOMAIN-CONTAINING PROTEIN 4"/>
    <property type="match status" value="1"/>
</dbReference>
<dbReference type="Proteomes" id="UP000684084">
    <property type="component" value="Unassembled WGS sequence"/>
</dbReference>
<organism evidence="7 8">
    <name type="scientific">Rhizophagus irregularis</name>
    <dbReference type="NCBI Taxonomy" id="588596"/>
    <lineage>
        <taxon>Eukaryota</taxon>
        <taxon>Fungi</taxon>
        <taxon>Fungi incertae sedis</taxon>
        <taxon>Mucoromycota</taxon>
        <taxon>Glomeromycotina</taxon>
        <taxon>Glomeromycetes</taxon>
        <taxon>Glomerales</taxon>
        <taxon>Glomeraceae</taxon>
        <taxon>Rhizophagus</taxon>
    </lineage>
</organism>
<proteinExistence type="predicted"/>
<dbReference type="InterPro" id="IPR052035">
    <property type="entry name" value="ZnF_BED_domain_contain"/>
</dbReference>
<keyword evidence="4" id="KW-0862">Zinc</keyword>
<evidence type="ECO:0000256" key="4">
    <source>
        <dbReference type="ARBA" id="ARBA00022833"/>
    </source>
</evidence>
<evidence type="ECO:0000313" key="7">
    <source>
        <dbReference type="EMBL" id="CAB5375740.1"/>
    </source>
</evidence>
<comment type="caution">
    <text evidence="7">The sequence shown here is derived from an EMBL/GenBank/DDBJ whole genome shotgun (WGS) entry which is preliminary data.</text>
</comment>
<evidence type="ECO:0000259" key="6">
    <source>
        <dbReference type="Pfam" id="PF05699"/>
    </source>
</evidence>
<feature type="domain" description="HAT C-terminal dimerisation" evidence="6">
    <location>
        <begin position="514"/>
        <end position="593"/>
    </location>
</feature>